<reference evidence="2" key="1">
    <citation type="journal article" date="2023" name="Plant J.">
        <title>Genome sequences and population genomics provide insights into the demographic history, inbreeding, and mutation load of two 'living fossil' tree species of Dipteronia.</title>
        <authorList>
            <person name="Feng Y."/>
            <person name="Comes H.P."/>
            <person name="Chen J."/>
            <person name="Zhu S."/>
            <person name="Lu R."/>
            <person name="Zhang X."/>
            <person name="Li P."/>
            <person name="Qiu J."/>
            <person name="Olsen K.M."/>
            <person name="Qiu Y."/>
        </authorList>
    </citation>
    <scope>NUCLEOTIDE SEQUENCE</scope>
    <source>
        <strain evidence="2">NBL</strain>
    </source>
</reference>
<keyword evidence="3" id="KW-1185">Reference proteome</keyword>
<protein>
    <recommendedName>
        <fullName evidence="1">At1g61320/AtMIF1 LRR domain-containing protein</fullName>
    </recommendedName>
</protein>
<dbReference type="AlphaFoldDB" id="A0AAD9ZLL2"/>
<comment type="caution">
    <text evidence="2">The sequence shown here is derived from an EMBL/GenBank/DDBJ whole genome shotgun (WGS) entry which is preliminary data.</text>
</comment>
<gene>
    <name evidence="2" type="ORF">Dsin_030961</name>
</gene>
<dbReference type="PANTHER" id="PTHR34145:SF28">
    <property type="entry name" value="F-BOX DOMAIN-CONTAINING PROTEIN"/>
    <property type="match status" value="1"/>
</dbReference>
<dbReference type="Gene3D" id="3.80.10.10">
    <property type="entry name" value="Ribonuclease Inhibitor"/>
    <property type="match status" value="1"/>
</dbReference>
<dbReference type="SUPFAM" id="SSF52047">
    <property type="entry name" value="RNI-like"/>
    <property type="match status" value="1"/>
</dbReference>
<accession>A0AAD9ZLL2</accession>
<dbReference type="PANTHER" id="PTHR34145">
    <property type="entry name" value="OS02G0105600 PROTEIN"/>
    <property type="match status" value="1"/>
</dbReference>
<dbReference type="InterPro" id="IPR053772">
    <property type="entry name" value="At1g61320/At1g61330-like"/>
</dbReference>
<evidence type="ECO:0000313" key="2">
    <source>
        <dbReference type="EMBL" id="KAK3183675.1"/>
    </source>
</evidence>
<dbReference type="EMBL" id="JANJYJ010000010">
    <property type="protein sequence ID" value="KAK3183675.1"/>
    <property type="molecule type" value="Genomic_DNA"/>
</dbReference>
<evidence type="ECO:0000259" key="1">
    <source>
        <dbReference type="Pfam" id="PF23622"/>
    </source>
</evidence>
<dbReference type="InterPro" id="IPR032675">
    <property type="entry name" value="LRR_dom_sf"/>
</dbReference>
<feature type="domain" description="At1g61320/AtMIF1 LRR" evidence="1">
    <location>
        <begin position="9"/>
        <end position="185"/>
    </location>
</feature>
<dbReference type="InterPro" id="IPR055357">
    <property type="entry name" value="LRR_At1g61320_AtMIF1"/>
</dbReference>
<organism evidence="2 3">
    <name type="scientific">Dipteronia sinensis</name>
    <dbReference type="NCBI Taxonomy" id="43782"/>
    <lineage>
        <taxon>Eukaryota</taxon>
        <taxon>Viridiplantae</taxon>
        <taxon>Streptophyta</taxon>
        <taxon>Embryophyta</taxon>
        <taxon>Tracheophyta</taxon>
        <taxon>Spermatophyta</taxon>
        <taxon>Magnoliopsida</taxon>
        <taxon>eudicotyledons</taxon>
        <taxon>Gunneridae</taxon>
        <taxon>Pentapetalae</taxon>
        <taxon>rosids</taxon>
        <taxon>malvids</taxon>
        <taxon>Sapindales</taxon>
        <taxon>Sapindaceae</taxon>
        <taxon>Hippocastanoideae</taxon>
        <taxon>Acereae</taxon>
        <taxon>Dipteronia</taxon>
    </lineage>
</organism>
<sequence length="206" mass="23771">MRNRHCRDMICLKKFKLELIISNDREFVSFVYQCICHAIGCNVKELKLIFTTVLDGWYNLPQILLCANSVEDLKLKMCKLKLPRNYVKLSSLRKLFLTEVYMDDHMIKNLVGGCPLIEDLHFVSCEGFKGLELFGLTRLNEIKLIRNGKVERVDINALNVRLLEIFGPAASCKINLAFCKNLTSLTLYGASIRDQWFYNQISKLSP</sequence>
<evidence type="ECO:0000313" key="3">
    <source>
        <dbReference type="Proteomes" id="UP001281410"/>
    </source>
</evidence>
<dbReference type="Proteomes" id="UP001281410">
    <property type="component" value="Unassembled WGS sequence"/>
</dbReference>
<proteinExistence type="predicted"/>
<name>A0AAD9ZLL2_9ROSI</name>
<dbReference type="Pfam" id="PF23622">
    <property type="entry name" value="LRR_At1g61320_AtMIF1"/>
    <property type="match status" value="1"/>
</dbReference>